<dbReference type="PANTHER" id="PTHR28069">
    <property type="entry name" value="GH20023P"/>
    <property type="match status" value="1"/>
</dbReference>
<evidence type="ECO:0000256" key="2">
    <source>
        <dbReference type="ARBA" id="ARBA00022771"/>
    </source>
</evidence>
<dbReference type="EMBL" id="JACAZH010000032">
    <property type="protein sequence ID" value="KAF7338852.1"/>
    <property type="molecule type" value="Genomic_DNA"/>
</dbReference>
<evidence type="ECO:0000313" key="7">
    <source>
        <dbReference type="Proteomes" id="UP000623467"/>
    </source>
</evidence>
<dbReference type="PROSITE" id="PS01360">
    <property type="entry name" value="ZF_MYND_1"/>
    <property type="match status" value="1"/>
</dbReference>
<dbReference type="OrthoDB" id="432970at2759"/>
<organism evidence="6 7">
    <name type="scientific">Mycena sanguinolenta</name>
    <dbReference type="NCBI Taxonomy" id="230812"/>
    <lineage>
        <taxon>Eukaryota</taxon>
        <taxon>Fungi</taxon>
        <taxon>Dikarya</taxon>
        <taxon>Basidiomycota</taxon>
        <taxon>Agaricomycotina</taxon>
        <taxon>Agaricomycetes</taxon>
        <taxon>Agaricomycetidae</taxon>
        <taxon>Agaricales</taxon>
        <taxon>Marasmiineae</taxon>
        <taxon>Mycenaceae</taxon>
        <taxon>Mycena</taxon>
    </lineage>
</organism>
<reference evidence="6" key="1">
    <citation type="submission" date="2020-05" db="EMBL/GenBank/DDBJ databases">
        <title>Mycena genomes resolve the evolution of fungal bioluminescence.</title>
        <authorList>
            <person name="Tsai I.J."/>
        </authorList>
    </citation>
    <scope>NUCLEOTIDE SEQUENCE</scope>
    <source>
        <strain evidence="6">160909Yilan</strain>
    </source>
</reference>
<evidence type="ECO:0000256" key="3">
    <source>
        <dbReference type="ARBA" id="ARBA00022833"/>
    </source>
</evidence>
<feature type="domain" description="MYND-type" evidence="5">
    <location>
        <begin position="17"/>
        <end position="60"/>
    </location>
</feature>
<keyword evidence="7" id="KW-1185">Reference proteome</keyword>
<keyword evidence="3" id="KW-0862">Zinc</keyword>
<accession>A0A8H6XD09</accession>
<dbReference type="InterPro" id="IPR002893">
    <property type="entry name" value="Znf_MYND"/>
</dbReference>
<name>A0A8H6XD09_9AGAR</name>
<dbReference type="InterPro" id="IPR046824">
    <property type="entry name" value="Mss51-like_C"/>
</dbReference>
<evidence type="ECO:0000259" key="5">
    <source>
        <dbReference type="PROSITE" id="PS50865"/>
    </source>
</evidence>
<keyword evidence="2 4" id="KW-0863">Zinc-finger</keyword>
<comment type="caution">
    <text evidence="6">The sequence shown here is derived from an EMBL/GenBank/DDBJ whole genome shotgun (WGS) entry which is preliminary data.</text>
</comment>
<dbReference type="PROSITE" id="PS50865">
    <property type="entry name" value="ZF_MYND_2"/>
    <property type="match status" value="1"/>
</dbReference>
<evidence type="ECO:0000313" key="6">
    <source>
        <dbReference type="EMBL" id="KAF7338852.1"/>
    </source>
</evidence>
<proteinExistence type="predicted"/>
<dbReference type="PANTHER" id="PTHR28069:SF2">
    <property type="entry name" value="GH20023P"/>
    <property type="match status" value="1"/>
</dbReference>
<evidence type="ECO:0000256" key="1">
    <source>
        <dbReference type="ARBA" id="ARBA00022723"/>
    </source>
</evidence>
<dbReference type="Gene3D" id="6.10.140.2220">
    <property type="match status" value="1"/>
</dbReference>
<dbReference type="Pfam" id="PF20179">
    <property type="entry name" value="MSS51_C"/>
    <property type="match status" value="1"/>
</dbReference>
<keyword evidence="1" id="KW-0479">Metal-binding</keyword>
<dbReference type="AlphaFoldDB" id="A0A8H6XD09"/>
<dbReference type="Pfam" id="PF01753">
    <property type="entry name" value="zf-MYND"/>
    <property type="match status" value="1"/>
</dbReference>
<sequence>MHLPKSAEILAVLGLACSHCHKVKSSNDIPGLLRCGGCRRIAYCKAECQKADWRNHKAMCQAIQSVERDAEAARKMAAAYDPSTHNDIETLGRISSAHVDQMVALCEKLLKRPLSNCETNLLSYEPKCLTCARTDMILRTASSAGGILTPCERCNMSFGCCDEHWGVARALHQAPNDDLPGKVSQCDMNLQKPADVAYDTVLTKEQEKFFMWHAIKAQAVWTPLADRTWEDVIGIDVASGATGTAFERYVPACTRRISSLASTVFTVLYALEHLNPTTAWTEKSQLTINILIGSALDFFEGGFLYEAILHRAPKVKKVILYFFLPTAVPGSVSQAWKVDVCGDCGPKGRSIFSHFIMTKTFESFVHNEAELFVDPDLFIATSSSVIAAHDSALWRRTITLLVARRIPSVFTTFTKNTAESGQAVMRECGANLMPSLTGVRNPFGDMRMNPNPDKVYGFHSPNAWFVGGFR</sequence>
<dbReference type="Proteomes" id="UP000623467">
    <property type="component" value="Unassembled WGS sequence"/>
</dbReference>
<gene>
    <name evidence="6" type="ORF">MSAN_02208200</name>
</gene>
<dbReference type="SUPFAM" id="SSF144232">
    <property type="entry name" value="HIT/MYND zinc finger-like"/>
    <property type="match status" value="1"/>
</dbReference>
<dbReference type="GO" id="GO:0008270">
    <property type="term" value="F:zinc ion binding"/>
    <property type="evidence" value="ECO:0007669"/>
    <property type="project" value="UniProtKB-KW"/>
</dbReference>
<evidence type="ECO:0000256" key="4">
    <source>
        <dbReference type="PROSITE-ProRule" id="PRU00134"/>
    </source>
</evidence>
<protein>
    <submittedName>
        <fullName evidence="6">Zinc finger mynd domain-containing protein 17</fullName>
    </submittedName>
</protein>